<organism evidence="1 2">
    <name type="scientific">Actinomadura adrarensis</name>
    <dbReference type="NCBI Taxonomy" id="1819600"/>
    <lineage>
        <taxon>Bacteria</taxon>
        <taxon>Bacillati</taxon>
        <taxon>Actinomycetota</taxon>
        <taxon>Actinomycetes</taxon>
        <taxon>Streptosporangiales</taxon>
        <taxon>Thermomonosporaceae</taxon>
        <taxon>Actinomadura</taxon>
    </lineage>
</organism>
<sequence>MTIHVANRRRSRASVESAHPGALILDVTSRAAEPWVRLSPFYPHGGIPVPFSPGVTGQSVEGIWQALKVFDGEDVDASKLEITAMRGLKRTVRKHGAVRGHRGSRPREWCMGSV</sequence>
<protein>
    <submittedName>
        <fullName evidence="1">DUF6939 family protein</fullName>
    </submittedName>
</protein>
<accession>A0ABW3CHZ6</accession>
<gene>
    <name evidence="1" type="ORF">ACFQ07_15015</name>
</gene>
<evidence type="ECO:0000313" key="2">
    <source>
        <dbReference type="Proteomes" id="UP001597083"/>
    </source>
</evidence>
<dbReference type="InterPro" id="IPR054219">
    <property type="entry name" value="DUF6939"/>
</dbReference>
<reference evidence="2" key="1">
    <citation type="journal article" date="2019" name="Int. J. Syst. Evol. Microbiol.">
        <title>The Global Catalogue of Microorganisms (GCM) 10K type strain sequencing project: providing services to taxonomists for standard genome sequencing and annotation.</title>
        <authorList>
            <consortium name="The Broad Institute Genomics Platform"/>
            <consortium name="The Broad Institute Genome Sequencing Center for Infectious Disease"/>
            <person name="Wu L."/>
            <person name="Ma J."/>
        </authorList>
    </citation>
    <scope>NUCLEOTIDE SEQUENCE [LARGE SCALE GENOMIC DNA]</scope>
    <source>
        <strain evidence="2">JCM 31696</strain>
    </source>
</reference>
<dbReference type="Proteomes" id="UP001597083">
    <property type="component" value="Unassembled WGS sequence"/>
</dbReference>
<evidence type="ECO:0000313" key="1">
    <source>
        <dbReference type="EMBL" id="MFD0853545.1"/>
    </source>
</evidence>
<comment type="caution">
    <text evidence="1">The sequence shown here is derived from an EMBL/GenBank/DDBJ whole genome shotgun (WGS) entry which is preliminary data.</text>
</comment>
<proteinExistence type="predicted"/>
<dbReference type="EMBL" id="JBHTIR010002258">
    <property type="protein sequence ID" value="MFD0853545.1"/>
    <property type="molecule type" value="Genomic_DNA"/>
</dbReference>
<name>A0ABW3CHZ6_9ACTN</name>
<dbReference type="Pfam" id="PF22075">
    <property type="entry name" value="DUF6939"/>
    <property type="match status" value="1"/>
</dbReference>
<keyword evidence="2" id="KW-1185">Reference proteome</keyword>